<reference evidence="3 4" key="1">
    <citation type="submission" date="2016-11" db="EMBL/GenBank/DDBJ databases">
        <title>Trade-off between light-utilization and light-protection in marine flavobacteria.</title>
        <authorList>
            <person name="Kumagai Y."/>
        </authorList>
    </citation>
    <scope>NUCLEOTIDE SEQUENCE [LARGE SCALE GENOMIC DNA]</scope>
    <source>
        <strain evidence="3 4">NBRC 107125</strain>
    </source>
</reference>
<dbReference type="KEGG" id="osg:BST96_00175"/>
<dbReference type="InterPro" id="IPR011042">
    <property type="entry name" value="6-blade_b-propeller_TolB-like"/>
</dbReference>
<gene>
    <name evidence="3" type="ORF">BST96_00175</name>
</gene>
<organism evidence="3 4">
    <name type="scientific">Oceanicoccus sagamiensis</name>
    <dbReference type="NCBI Taxonomy" id="716816"/>
    <lineage>
        <taxon>Bacteria</taxon>
        <taxon>Pseudomonadati</taxon>
        <taxon>Pseudomonadota</taxon>
        <taxon>Gammaproteobacteria</taxon>
        <taxon>Cellvibrionales</taxon>
        <taxon>Spongiibacteraceae</taxon>
        <taxon>Oceanicoccus</taxon>
    </lineage>
</organism>
<proteinExistence type="predicted"/>
<evidence type="ECO:0000256" key="1">
    <source>
        <dbReference type="SAM" id="SignalP"/>
    </source>
</evidence>
<accession>A0A1X9NCG9</accession>
<dbReference type="OrthoDB" id="9770043at2"/>
<sequence length="353" mass="39189">MRYFKNLLLAIVSLLVTLPALAGPDAKELFSFGSGVVWGFDFIDSEQLLVSRRSGELDIVNLKTQQQQSLKAPTVHAKGQGGLLDVKVHRDQGKTFFYVTYSKKLPEGGSTTALAKAQYQPGQALQWQELFVAKAASTASRHYGSRLQFVDDYLFMTVGDRGKRKKAQEINGHFGKVLRLKHDGSPADNNPFADTPDALPEIWSYGHRNPQGIAYDTEQQILYVAEFGPRGGDEVNVVEAGKNYGWPTITHGKNYSGTDIGPSHQDGLEQPMVYWDPSISPSGMALQLNKPSRRLLLSSLTDRDIKALVVDNGKLESQRSLFKEPLDRVRHIVIAPDGMIYFSTDTGKLMVYQ</sequence>
<keyword evidence="1" id="KW-0732">Signal</keyword>
<dbReference type="InterPro" id="IPR011041">
    <property type="entry name" value="Quinoprot_gluc/sorb_DH_b-prop"/>
</dbReference>
<dbReference type="Proteomes" id="UP000193450">
    <property type="component" value="Chromosome"/>
</dbReference>
<dbReference type="Gene3D" id="2.120.10.30">
    <property type="entry name" value="TolB, C-terminal domain"/>
    <property type="match status" value="1"/>
</dbReference>
<dbReference type="EMBL" id="CP019343">
    <property type="protein sequence ID" value="ARN72667.1"/>
    <property type="molecule type" value="Genomic_DNA"/>
</dbReference>
<dbReference type="InterPro" id="IPR012938">
    <property type="entry name" value="Glc/Sorbosone_DH"/>
</dbReference>
<dbReference type="STRING" id="716816.BST96_00175"/>
<dbReference type="AlphaFoldDB" id="A0A1X9NCG9"/>
<evidence type="ECO:0000313" key="4">
    <source>
        <dbReference type="Proteomes" id="UP000193450"/>
    </source>
</evidence>
<feature type="signal peptide" evidence="1">
    <location>
        <begin position="1"/>
        <end position="22"/>
    </location>
</feature>
<keyword evidence="4" id="KW-1185">Reference proteome</keyword>
<evidence type="ECO:0000313" key="3">
    <source>
        <dbReference type="EMBL" id="ARN72667.1"/>
    </source>
</evidence>
<dbReference type="SUPFAM" id="SSF50952">
    <property type="entry name" value="Soluble quinoprotein glucose dehydrogenase"/>
    <property type="match status" value="1"/>
</dbReference>
<evidence type="ECO:0000259" key="2">
    <source>
        <dbReference type="Pfam" id="PF07995"/>
    </source>
</evidence>
<dbReference type="Pfam" id="PF07995">
    <property type="entry name" value="GSDH"/>
    <property type="match status" value="1"/>
</dbReference>
<name>A0A1X9NCG9_9GAMM</name>
<dbReference type="RefSeq" id="WP_085756753.1">
    <property type="nucleotide sequence ID" value="NZ_CP019343.1"/>
</dbReference>
<feature type="chain" id="PRO_5012440240" description="Glucose/Sorbosone dehydrogenase domain-containing protein" evidence="1">
    <location>
        <begin position="23"/>
        <end position="353"/>
    </location>
</feature>
<dbReference type="PANTHER" id="PTHR19328:SF75">
    <property type="entry name" value="ALDOSE SUGAR DEHYDROGENASE YLII"/>
    <property type="match status" value="1"/>
</dbReference>
<feature type="domain" description="Glucose/Sorbosone dehydrogenase" evidence="2">
    <location>
        <begin position="38"/>
        <end position="349"/>
    </location>
</feature>
<protein>
    <recommendedName>
        <fullName evidence="2">Glucose/Sorbosone dehydrogenase domain-containing protein</fullName>
    </recommendedName>
</protein>
<dbReference type="PANTHER" id="PTHR19328">
    <property type="entry name" value="HEDGEHOG-INTERACTING PROTEIN"/>
    <property type="match status" value="1"/>
</dbReference>